<proteinExistence type="predicted"/>
<dbReference type="Proteomes" id="UP000550707">
    <property type="component" value="Unassembled WGS sequence"/>
</dbReference>
<organism evidence="2 3">
    <name type="scientific">Molossus molossus</name>
    <name type="common">Pallas' mastiff bat</name>
    <name type="synonym">Vespertilio molossus</name>
    <dbReference type="NCBI Taxonomy" id="27622"/>
    <lineage>
        <taxon>Eukaryota</taxon>
        <taxon>Metazoa</taxon>
        <taxon>Chordata</taxon>
        <taxon>Craniata</taxon>
        <taxon>Vertebrata</taxon>
        <taxon>Euteleostomi</taxon>
        <taxon>Mammalia</taxon>
        <taxon>Eutheria</taxon>
        <taxon>Laurasiatheria</taxon>
        <taxon>Chiroptera</taxon>
        <taxon>Yangochiroptera</taxon>
        <taxon>Molossidae</taxon>
        <taxon>Molossus</taxon>
    </lineage>
</organism>
<accession>A0A7J8FSH7</accession>
<evidence type="ECO:0000256" key="1">
    <source>
        <dbReference type="SAM" id="MobiDB-lite"/>
    </source>
</evidence>
<name>A0A7J8FSH7_MOLMO</name>
<dbReference type="EMBL" id="JACASF010000011">
    <property type="protein sequence ID" value="KAF6450600.1"/>
    <property type="molecule type" value="Genomic_DNA"/>
</dbReference>
<reference evidence="2 3" key="1">
    <citation type="journal article" date="2020" name="Nature">
        <title>Six reference-quality genomes reveal evolution of bat adaptations.</title>
        <authorList>
            <person name="Jebb D."/>
            <person name="Huang Z."/>
            <person name="Pippel M."/>
            <person name="Hughes G.M."/>
            <person name="Lavrichenko K."/>
            <person name="Devanna P."/>
            <person name="Winkler S."/>
            <person name="Jermiin L.S."/>
            <person name="Skirmuntt E.C."/>
            <person name="Katzourakis A."/>
            <person name="Burkitt-Gray L."/>
            <person name="Ray D.A."/>
            <person name="Sullivan K.A.M."/>
            <person name="Roscito J.G."/>
            <person name="Kirilenko B.M."/>
            <person name="Davalos L.M."/>
            <person name="Corthals A.P."/>
            <person name="Power M.L."/>
            <person name="Jones G."/>
            <person name="Ransome R.D."/>
            <person name="Dechmann D.K.N."/>
            <person name="Locatelli A.G."/>
            <person name="Puechmaille S.J."/>
            <person name="Fedrigo O."/>
            <person name="Jarvis E.D."/>
            <person name="Hiller M."/>
            <person name="Vernes S.C."/>
            <person name="Myers E.W."/>
            <person name="Teeling E.C."/>
        </authorList>
    </citation>
    <scope>NUCLEOTIDE SEQUENCE [LARGE SCALE GENOMIC DNA]</scope>
    <source>
        <strain evidence="2">MMolMol1</strain>
        <tissue evidence="2">Muscle</tissue>
    </source>
</reference>
<dbReference type="AlphaFoldDB" id="A0A7J8FSH7"/>
<feature type="compositionally biased region" description="Basic and acidic residues" evidence="1">
    <location>
        <begin position="122"/>
        <end position="133"/>
    </location>
</feature>
<dbReference type="InParanoid" id="A0A7J8FSH7"/>
<evidence type="ECO:0000313" key="2">
    <source>
        <dbReference type="EMBL" id="KAF6450600.1"/>
    </source>
</evidence>
<evidence type="ECO:0000313" key="3">
    <source>
        <dbReference type="Proteomes" id="UP000550707"/>
    </source>
</evidence>
<comment type="caution">
    <text evidence="2">The sequence shown here is derived from an EMBL/GenBank/DDBJ whole genome shotgun (WGS) entry which is preliminary data.</text>
</comment>
<gene>
    <name evidence="2" type="ORF">HJG59_008456</name>
</gene>
<sequence length="140" mass="15240">MLASASAVQAAEPSRLEQMDKLCLPPKAKAHPLLPHPSRTLGLQPRVAGTQLKGYQEGRAAAPSLLRRAGHGAPCWHSWAKEVRLSSPGLRLEGTVRADRTRGSLDVSELSRGTADGGRVTELSRPRETEPQKPQKPFYF</sequence>
<keyword evidence="3" id="KW-1185">Reference proteome</keyword>
<feature type="region of interest" description="Disordered" evidence="1">
    <location>
        <begin position="101"/>
        <end position="140"/>
    </location>
</feature>
<protein>
    <submittedName>
        <fullName evidence="2">Uncharacterized protein</fullName>
    </submittedName>
</protein>